<feature type="domain" description="4Fe-4S ferredoxin-type" evidence="5">
    <location>
        <begin position="452"/>
        <end position="482"/>
    </location>
</feature>
<dbReference type="GO" id="GO:0046872">
    <property type="term" value="F:metal ion binding"/>
    <property type="evidence" value="ECO:0007669"/>
    <property type="project" value="UniProtKB-KW"/>
</dbReference>
<reference evidence="6 7" key="1">
    <citation type="submission" date="2017-10" db="EMBL/GenBank/DDBJ databases">
        <title>Genomics of the genus Arcobacter.</title>
        <authorList>
            <person name="Perez-Cataluna A."/>
            <person name="Figueras M.J."/>
        </authorList>
    </citation>
    <scope>NUCLEOTIDE SEQUENCE [LARGE SCALE GENOMIC DNA]</scope>
    <source>
        <strain evidence="6 7">CECT 8993</strain>
    </source>
</reference>
<dbReference type="EMBL" id="PDKJ01000016">
    <property type="protein sequence ID" value="RXJ66321.1"/>
    <property type="molecule type" value="Genomic_DNA"/>
</dbReference>
<dbReference type="PROSITE" id="PS00198">
    <property type="entry name" value="4FE4S_FER_1"/>
    <property type="match status" value="1"/>
</dbReference>
<keyword evidence="3" id="KW-0408">Iron</keyword>
<dbReference type="Proteomes" id="UP000290172">
    <property type="component" value="Unassembled WGS sequence"/>
</dbReference>
<dbReference type="Gene3D" id="3.30.70.20">
    <property type="match status" value="2"/>
</dbReference>
<feature type="domain" description="4Fe-4S ferredoxin-type" evidence="5">
    <location>
        <begin position="421"/>
        <end position="450"/>
    </location>
</feature>
<protein>
    <submittedName>
        <fullName evidence="6">4Fe-4S ferredoxin</fullName>
    </submittedName>
</protein>
<dbReference type="InterPro" id="IPR017896">
    <property type="entry name" value="4Fe4S_Fe-S-bd"/>
</dbReference>
<dbReference type="PANTHER" id="PTHR43687">
    <property type="entry name" value="ADENYLYLSULFATE REDUCTASE, BETA SUBUNIT"/>
    <property type="match status" value="1"/>
</dbReference>
<sequence>MQEYIYYSQTKLEFPLHESIYVTSNLEELTGKNFLISNSNEVSSELLADEIEFYEKNTEDSLQNKISNIKKLYEIAEQKFDCATDFPKSKEIGNRLLIISNSSEDTKAIIKSLDKDEFDTFHIEENILKSISGSIGSLKVIVEDENKESELNVDQIVWFDMKDEGSKQSGVYDPNKSTINDVITTLRENCQNYEYRNYISYDSNICQYHERRDEVCAKCVEVCPTVAITKIDDKRHLEFSDIDCLGCGGCVSVCPSGAIDYNPTNKDAIFELALNFKDTHPLIVSENMNLQETNVSLKEGVLPLKIEGGKFLDELSLLTFSQVSSSQVIFYNDELSKGTLEAIRILNEIYQKKYSKDAVLVATNESELQEAINKVTFVENSFFSFNQQTMRKREAFSYRVSHIVGEEDLGVVETGPNIHYGLIKVNEDKCTLCLSCVGACNVDALIADAKTFELRVNPSLCTACGYCVASCAEEDCLSIKQDVINLNPMFFKENVLAKDKLFACIECGKEFATTKAIEKVATVMKPFFASNPTKLKTLYCCEDCKAKLMIKEGLLDA</sequence>
<organism evidence="6 7">
    <name type="scientific">Halarcobacter ebronensis</name>
    <dbReference type="NCBI Taxonomy" id="1462615"/>
    <lineage>
        <taxon>Bacteria</taxon>
        <taxon>Pseudomonadati</taxon>
        <taxon>Campylobacterota</taxon>
        <taxon>Epsilonproteobacteria</taxon>
        <taxon>Campylobacterales</taxon>
        <taxon>Arcobacteraceae</taxon>
        <taxon>Halarcobacter</taxon>
    </lineage>
</organism>
<dbReference type="PANTHER" id="PTHR43687:SF1">
    <property type="entry name" value="FERREDOXIN III"/>
    <property type="match status" value="1"/>
</dbReference>
<evidence type="ECO:0000313" key="6">
    <source>
        <dbReference type="EMBL" id="RXJ66321.1"/>
    </source>
</evidence>
<dbReference type="InterPro" id="IPR050572">
    <property type="entry name" value="Fe-S_Ferredoxin"/>
</dbReference>
<evidence type="ECO:0000256" key="2">
    <source>
        <dbReference type="ARBA" id="ARBA00022723"/>
    </source>
</evidence>
<evidence type="ECO:0000256" key="4">
    <source>
        <dbReference type="ARBA" id="ARBA00023014"/>
    </source>
</evidence>
<dbReference type="RefSeq" id="WP_128982975.1">
    <property type="nucleotide sequence ID" value="NZ_PDKJ01000016.1"/>
</dbReference>
<evidence type="ECO:0000256" key="1">
    <source>
        <dbReference type="ARBA" id="ARBA00022485"/>
    </source>
</evidence>
<evidence type="ECO:0000313" key="7">
    <source>
        <dbReference type="Proteomes" id="UP000290172"/>
    </source>
</evidence>
<proteinExistence type="predicted"/>
<comment type="caution">
    <text evidence="6">The sequence shown here is derived from an EMBL/GenBank/DDBJ whole genome shotgun (WGS) entry which is preliminary data.</text>
</comment>
<feature type="domain" description="4Fe-4S ferredoxin-type" evidence="5">
    <location>
        <begin position="235"/>
        <end position="264"/>
    </location>
</feature>
<keyword evidence="2" id="KW-0479">Metal-binding</keyword>
<dbReference type="InterPro" id="IPR017900">
    <property type="entry name" value="4Fe4S_Fe_S_CS"/>
</dbReference>
<name>A0A4Q0YBV1_9BACT</name>
<keyword evidence="4" id="KW-0411">Iron-sulfur</keyword>
<dbReference type="PROSITE" id="PS51379">
    <property type="entry name" value="4FE4S_FER_2"/>
    <property type="match status" value="3"/>
</dbReference>
<evidence type="ECO:0000259" key="5">
    <source>
        <dbReference type="PROSITE" id="PS51379"/>
    </source>
</evidence>
<keyword evidence="1" id="KW-0004">4Fe-4S</keyword>
<gene>
    <name evidence="6" type="ORF">CRV08_13405</name>
</gene>
<dbReference type="Pfam" id="PF13187">
    <property type="entry name" value="Fer4_9"/>
    <property type="match status" value="1"/>
</dbReference>
<dbReference type="SUPFAM" id="SSF54862">
    <property type="entry name" value="4Fe-4S ferredoxins"/>
    <property type="match status" value="1"/>
</dbReference>
<evidence type="ECO:0000256" key="3">
    <source>
        <dbReference type="ARBA" id="ARBA00023004"/>
    </source>
</evidence>
<dbReference type="GO" id="GO:0051539">
    <property type="term" value="F:4 iron, 4 sulfur cluster binding"/>
    <property type="evidence" value="ECO:0007669"/>
    <property type="project" value="UniProtKB-KW"/>
</dbReference>
<dbReference type="Pfam" id="PF13237">
    <property type="entry name" value="Fer4_10"/>
    <property type="match status" value="1"/>
</dbReference>
<accession>A0A4Q0YBV1</accession>
<dbReference type="AlphaFoldDB" id="A0A4Q0YBV1"/>